<organism evidence="2 3">
    <name type="scientific">Vibrio parahaemolyticus</name>
    <dbReference type="NCBI Taxonomy" id="670"/>
    <lineage>
        <taxon>Bacteria</taxon>
        <taxon>Pseudomonadati</taxon>
        <taxon>Pseudomonadota</taxon>
        <taxon>Gammaproteobacteria</taxon>
        <taxon>Vibrionales</taxon>
        <taxon>Vibrionaceae</taxon>
        <taxon>Vibrio</taxon>
    </lineage>
</organism>
<name>A0A9Q3U9L7_VIBPH</name>
<proteinExistence type="predicted"/>
<evidence type="ECO:0000313" key="3">
    <source>
        <dbReference type="Proteomes" id="UP000726777"/>
    </source>
</evidence>
<feature type="transmembrane region" description="Helical" evidence="1">
    <location>
        <begin position="99"/>
        <end position="117"/>
    </location>
</feature>
<evidence type="ECO:0000313" key="2">
    <source>
        <dbReference type="EMBL" id="MCC3803812.1"/>
    </source>
</evidence>
<keyword evidence="1" id="KW-0472">Membrane</keyword>
<protein>
    <submittedName>
        <fullName evidence="2">Uncharacterized protein</fullName>
    </submittedName>
</protein>
<feature type="transmembrane region" description="Helical" evidence="1">
    <location>
        <begin position="123"/>
        <end position="144"/>
    </location>
</feature>
<dbReference type="AlphaFoldDB" id="A0A9Q3U9L7"/>
<sequence length="158" mass="17239">MFKNVKHVRNLALMMVVFWISFDVAGIYTLSMSGAVSTGVVLLVLQFIVIQFGNQMVQNNKNSKNSDLKNALIASGLPRSERLNEATIRKTYGGRNASILLFAPAAMLAFTCSKVAFTVEPVVFSGIFLSASIFMAMYPIYIAAKNVDKSGEKEATAE</sequence>
<reference evidence="2" key="1">
    <citation type="submission" date="2020-09" db="EMBL/GenBank/DDBJ databases">
        <title>Genome sequence of Vibrio parahaemolyticus isolates.</title>
        <authorList>
            <person name="Hammerl J.A."/>
            <person name="Strauch E."/>
        </authorList>
    </citation>
    <scope>NUCLEOTIDE SEQUENCE</scope>
    <source>
        <strain evidence="2">17-VB00146</strain>
    </source>
</reference>
<keyword evidence="1" id="KW-1133">Transmembrane helix</keyword>
<dbReference type="EMBL" id="JACVHL010000002">
    <property type="protein sequence ID" value="MCC3803812.1"/>
    <property type="molecule type" value="Genomic_DNA"/>
</dbReference>
<feature type="transmembrane region" description="Helical" evidence="1">
    <location>
        <begin position="36"/>
        <end position="54"/>
    </location>
</feature>
<comment type="caution">
    <text evidence="2">The sequence shown here is derived from an EMBL/GenBank/DDBJ whole genome shotgun (WGS) entry which is preliminary data.</text>
</comment>
<evidence type="ECO:0000256" key="1">
    <source>
        <dbReference type="SAM" id="Phobius"/>
    </source>
</evidence>
<feature type="transmembrane region" description="Helical" evidence="1">
    <location>
        <begin position="12"/>
        <end position="30"/>
    </location>
</feature>
<keyword evidence="1" id="KW-0812">Transmembrane</keyword>
<gene>
    <name evidence="2" type="ORF">IB292_02060</name>
</gene>
<dbReference type="RefSeq" id="WP_228085487.1">
    <property type="nucleotide sequence ID" value="NZ_JACVHL010000002.1"/>
</dbReference>
<dbReference type="Proteomes" id="UP000726777">
    <property type="component" value="Unassembled WGS sequence"/>
</dbReference>
<accession>A0A9Q3U9L7</accession>